<gene>
    <name evidence="3" type="ORF">KDAU_71760</name>
</gene>
<dbReference type="AlphaFoldDB" id="A0A401ZSK0"/>
<dbReference type="InterPro" id="IPR031165">
    <property type="entry name" value="GNAT_YJDJ"/>
</dbReference>
<dbReference type="EMBL" id="BIFQ01000002">
    <property type="protein sequence ID" value="GCE09847.1"/>
    <property type="molecule type" value="Genomic_DNA"/>
</dbReference>
<sequence>MPLEPGNETFRENVTNGKHFRGGEIMSKQPEVTNNTAEQRYEIHLENQLAILTYERDGQRIIYQHTEVPSELEHHGLGSILAHTALEDARSENLTIIPSCPFVANYIQHHPEYQPLIDKTNQ</sequence>
<name>A0A401ZSK0_9CHLR</name>
<keyword evidence="4" id="KW-1185">Reference proteome</keyword>
<evidence type="ECO:0000313" key="3">
    <source>
        <dbReference type="EMBL" id="GCE09847.1"/>
    </source>
</evidence>
<accession>A0A401ZSK0</accession>
<dbReference type="PANTHER" id="PTHR31435">
    <property type="entry name" value="PROTEIN NATD1"/>
    <property type="match status" value="1"/>
</dbReference>
<organism evidence="3 4">
    <name type="scientific">Dictyobacter aurantiacus</name>
    <dbReference type="NCBI Taxonomy" id="1936993"/>
    <lineage>
        <taxon>Bacteria</taxon>
        <taxon>Bacillati</taxon>
        <taxon>Chloroflexota</taxon>
        <taxon>Ktedonobacteria</taxon>
        <taxon>Ktedonobacterales</taxon>
        <taxon>Dictyobacteraceae</taxon>
        <taxon>Dictyobacter</taxon>
    </lineage>
</organism>
<reference evidence="4" key="1">
    <citation type="submission" date="2018-12" db="EMBL/GenBank/DDBJ databases">
        <title>Tengunoibacter tsumagoiensis gen. nov., sp. nov., Dictyobacter kobayashii sp. nov., D. alpinus sp. nov., and D. joshuensis sp. nov. and description of Dictyobacteraceae fam. nov. within the order Ktedonobacterales isolated from Tengu-no-mugimeshi.</title>
        <authorList>
            <person name="Wang C.M."/>
            <person name="Zheng Y."/>
            <person name="Sakai Y."/>
            <person name="Toyoda A."/>
            <person name="Minakuchi Y."/>
            <person name="Abe K."/>
            <person name="Yokota A."/>
            <person name="Yabe S."/>
        </authorList>
    </citation>
    <scope>NUCLEOTIDE SEQUENCE [LARGE SCALE GENOMIC DNA]</scope>
    <source>
        <strain evidence="4">S-27</strain>
    </source>
</reference>
<dbReference type="Pfam" id="PF14542">
    <property type="entry name" value="Acetyltransf_CG"/>
    <property type="match status" value="1"/>
</dbReference>
<dbReference type="InterPro" id="IPR045057">
    <property type="entry name" value="Gcn5-rel_NAT"/>
</dbReference>
<dbReference type="Proteomes" id="UP000287224">
    <property type="component" value="Unassembled WGS sequence"/>
</dbReference>
<dbReference type="PROSITE" id="PS51729">
    <property type="entry name" value="GNAT_YJDJ"/>
    <property type="match status" value="1"/>
</dbReference>
<evidence type="ECO:0000256" key="1">
    <source>
        <dbReference type="SAM" id="MobiDB-lite"/>
    </source>
</evidence>
<evidence type="ECO:0000313" key="4">
    <source>
        <dbReference type="Proteomes" id="UP000287224"/>
    </source>
</evidence>
<protein>
    <recommendedName>
        <fullName evidence="2">N-acetyltransferase domain-containing protein</fullName>
    </recommendedName>
</protein>
<dbReference type="InterPro" id="IPR016181">
    <property type="entry name" value="Acyl_CoA_acyltransferase"/>
</dbReference>
<feature type="domain" description="N-acetyltransferase" evidence="2">
    <location>
        <begin position="33"/>
        <end position="118"/>
    </location>
</feature>
<dbReference type="SUPFAM" id="SSF55729">
    <property type="entry name" value="Acyl-CoA N-acyltransferases (Nat)"/>
    <property type="match status" value="1"/>
</dbReference>
<comment type="caution">
    <text evidence="3">The sequence shown here is derived from an EMBL/GenBank/DDBJ whole genome shotgun (WGS) entry which is preliminary data.</text>
</comment>
<evidence type="ECO:0000259" key="2">
    <source>
        <dbReference type="PROSITE" id="PS51729"/>
    </source>
</evidence>
<feature type="region of interest" description="Disordered" evidence="1">
    <location>
        <begin position="1"/>
        <end position="34"/>
    </location>
</feature>
<dbReference type="Gene3D" id="3.40.630.30">
    <property type="match status" value="1"/>
</dbReference>
<proteinExistence type="predicted"/>
<dbReference type="PANTHER" id="PTHR31435:SF10">
    <property type="entry name" value="BSR4717 PROTEIN"/>
    <property type="match status" value="1"/>
</dbReference>